<name>A0A1I8AWR4_9BILA</name>
<evidence type="ECO:0000313" key="2">
    <source>
        <dbReference type="Proteomes" id="UP000095287"/>
    </source>
</evidence>
<evidence type="ECO:0000256" key="1">
    <source>
        <dbReference type="SAM" id="Phobius"/>
    </source>
</evidence>
<reference evidence="3" key="1">
    <citation type="submission" date="2016-11" db="UniProtKB">
        <authorList>
            <consortium name="WormBaseParasite"/>
        </authorList>
    </citation>
    <scope>IDENTIFICATION</scope>
</reference>
<evidence type="ECO:0000313" key="3">
    <source>
        <dbReference type="WBParaSite" id="L893_g9741.t1"/>
    </source>
</evidence>
<feature type="transmembrane region" description="Helical" evidence="1">
    <location>
        <begin position="87"/>
        <end position="108"/>
    </location>
</feature>
<keyword evidence="1" id="KW-0812">Transmembrane</keyword>
<keyword evidence="1" id="KW-1133">Transmembrane helix</keyword>
<dbReference type="AlphaFoldDB" id="A0A1I8AWR4"/>
<organism evidence="2 3">
    <name type="scientific">Steinernema glaseri</name>
    <dbReference type="NCBI Taxonomy" id="37863"/>
    <lineage>
        <taxon>Eukaryota</taxon>
        <taxon>Metazoa</taxon>
        <taxon>Ecdysozoa</taxon>
        <taxon>Nematoda</taxon>
        <taxon>Chromadorea</taxon>
        <taxon>Rhabditida</taxon>
        <taxon>Tylenchina</taxon>
        <taxon>Panagrolaimomorpha</taxon>
        <taxon>Strongyloidoidea</taxon>
        <taxon>Steinernematidae</taxon>
        <taxon>Steinernema</taxon>
    </lineage>
</organism>
<protein>
    <submittedName>
        <fullName evidence="3">Transmembrane protein</fullName>
    </submittedName>
</protein>
<accession>A0A1I8AWR4</accession>
<keyword evidence="2" id="KW-1185">Reference proteome</keyword>
<sequence length="377" mass="41679">MELYKRHFCGRNTEIGYLKPLDHLTCIWSCGVVVITSALHAEGRRFEPGQDQSFCATFGVYPASHMNGNSCSITKQPRRTFETHSTLAMFLVAILLSFLLESTGALLCHKFMYDSQKGLQSNVTVESSLGNDPYCIAVHDGEKNQMFFGPEESTDFCRSSSSSPSGATFSSCDRCNWDFCDLDYMPENVRTLAKKASEGFLQRPAFSGLGQNPFSNLGSFPPSFHAGGLQQHQGPFGSQRVPLSQLHSFQVPTSGLGIEGAIYPKNSFDYAGRQGGYPEGQDLPRNHIPLPVNPLETAGNTQPGHSEKTFDVHKNQPSNMQQNDNSYPDFPNRYAPSPPAPHFDRRYPISGAYSKSSREMFRSALLVPALVIAFTFL</sequence>
<dbReference type="Proteomes" id="UP000095287">
    <property type="component" value="Unplaced"/>
</dbReference>
<proteinExistence type="predicted"/>
<dbReference type="WBParaSite" id="L893_g9741.t1">
    <property type="protein sequence ID" value="L893_g9741.t1"/>
    <property type="gene ID" value="L893_g9741"/>
</dbReference>
<keyword evidence="1" id="KW-0472">Membrane</keyword>